<keyword evidence="1" id="KW-0689">Ribosomal protein</keyword>
<accession>A0AAD8MLQ8</accession>
<comment type="caution">
    <text evidence="6">The sequence shown here is derived from an EMBL/GenBank/DDBJ whole genome shotgun (WGS) entry which is preliminary data.</text>
</comment>
<dbReference type="Pfam" id="PF01248">
    <property type="entry name" value="Ribosomal_L7Ae"/>
    <property type="match status" value="1"/>
</dbReference>
<dbReference type="GO" id="GO:0005840">
    <property type="term" value="C:ribosome"/>
    <property type="evidence" value="ECO:0007669"/>
    <property type="project" value="UniProtKB-KW"/>
</dbReference>
<feature type="region of interest" description="Disordered" evidence="3">
    <location>
        <begin position="179"/>
        <end position="239"/>
    </location>
</feature>
<feature type="compositionally biased region" description="Basic and acidic residues" evidence="3">
    <location>
        <begin position="230"/>
        <end position="239"/>
    </location>
</feature>
<organism evidence="6 7">
    <name type="scientific">Heracleum sosnowskyi</name>
    <dbReference type="NCBI Taxonomy" id="360622"/>
    <lineage>
        <taxon>Eukaryota</taxon>
        <taxon>Viridiplantae</taxon>
        <taxon>Streptophyta</taxon>
        <taxon>Embryophyta</taxon>
        <taxon>Tracheophyta</taxon>
        <taxon>Spermatophyta</taxon>
        <taxon>Magnoliopsida</taxon>
        <taxon>eudicotyledons</taxon>
        <taxon>Gunneridae</taxon>
        <taxon>Pentapetalae</taxon>
        <taxon>asterids</taxon>
        <taxon>campanulids</taxon>
        <taxon>Apiales</taxon>
        <taxon>Apiaceae</taxon>
        <taxon>Apioideae</taxon>
        <taxon>apioid superclade</taxon>
        <taxon>Tordylieae</taxon>
        <taxon>Tordyliinae</taxon>
        <taxon>Heracleum</taxon>
    </lineage>
</organism>
<name>A0AAD8MLQ8_9APIA</name>
<dbReference type="AlphaFoldDB" id="A0AAD8MLQ8"/>
<evidence type="ECO:0000256" key="3">
    <source>
        <dbReference type="SAM" id="MobiDB-lite"/>
    </source>
</evidence>
<keyword evidence="7" id="KW-1185">Reference proteome</keyword>
<dbReference type="Gene3D" id="3.30.1330.30">
    <property type="match status" value="1"/>
</dbReference>
<dbReference type="PANTHER" id="PTHR11843">
    <property type="entry name" value="40S RIBOSOMAL PROTEIN S12"/>
    <property type="match status" value="1"/>
</dbReference>
<evidence type="ECO:0000259" key="5">
    <source>
        <dbReference type="Pfam" id="PF01248"/>
    </source>
</evidence>
<evidence type="ECO:0000313" key="7">
    <source>
        <dbReference type="Proteomes" id="UP001237642"/>
    </source>
</evidence>
<dbReference type="InterPro" id="IPR029064">
    <property type="entry name" value="Ribosomal_eL30-like_sf"/>
</dbReference>
<sequence>MVSTVKASSRRSGTSPRCGLKSGLYYWKSEISMQKVTFQLMQMSDSALNLQALPRGLDALLQKVAVYALFKAAIEVELFLSHKRHTNAPASKICMDENLINNMELLCVVAEDCNRPDYVKLVKALWAYNNVNLITVSAAKTLRKVRDVDMKHDYAFVDFSDPRDAEDARYSLNGRDIHATIGQKGIPNEKTQNEKSQEMYQKQISKPPPEGGMEVNQPNPQPEKPLPAEAIHDKPLPAD</sequence>
<evidence type="ECO:0000256" key="2">
    <source>
        <dbReference type="ARBA" id="ARBA00023274"/>
    </source>
</evidence>
<dbReference type="Proteomes" id="UP001237642">
    <property type="component" value="Unassembled WGS sequence"/>
</dbReference>
<protein>
    <submittedName>
        <fullName evidence="6">Uncharacterized protein</fullName>
    </submittedName>
</protein>
<dbReference type="GO" id="GO:1990904">
    <property type="term" value="C:ribonucleoprotein complex"/>
    <property type="evidence" value="ECO:0007669"/>
    <property type="project" value="UniProtKB-KW"/>
</dbReference>
<dbReference type="InterPro" id="IPR035979">
    <property type="entry name" value="RBD_domain_sf"/>
</dbReference>
<dbReference type="InterPro" id="IPR000504">
    <property type="entry name" value="RRM_dom"/>
</dbReference>
<dbReference type="SUPFAM" id="SSF55315">
    <property type="entry name" value="L30e-like"/>
    <property type="match status" value="1"/>
</dbReference>
<reference evidence="6" key="2">
    <citation type="submission" date="2023-05" db="EMBL/GenBank/DDBJ databases">
        <authorList>
            <person name="Schelkunov M.I."/>
        </authorList>
    </citation>
    <scope>NUCLEOTIDE SEQUENCE</scope>
    <source>
        <strain evidence="6">Hsosn_3</strain>
        <tissue evidence="6">Leaf</tissue>
    </source>
</reference>
<dbReference type="SUPFAM" id="SSF54928">
    <property type="entry name" value="RNA-binding domain, RBD"/>
    <property type="match status" value="1"/>
</dbReference>
<gene>
    <name evidence="6" type="ORF">POM88_024206</name>
</gene>
<dbReference type="GO" id="GO:0003723">
    <property type="term" value="F:RNA binding"/>
    <property type="evidence" value="ECO:0007669"/>
    <property type="project" value="InterPro"/>
</dbReference>
<evidence type="ECO:0000313" key="6">
    <source>
        <dbReference type="EMBL" id="KAK1377462.1"/>
    </source>
</evidence>
<keyword evidence="2" id="KW-0687">Ribonucleoprotein</keyword>
<evidence type="ECO:0000256" key="1">
    <source>
        <dbReference type="ARBA" id="ARBA00022980"/>
    </source>
</evidence>
<reference evidence="6" key="1">
    <citation type="submission" date="2023-02" db="EMBL/GenBank/DDBJ databases">
        <title>Genome of toxic invasive species Heracleum sosnowskyi carries increased number of genes despite the absence of recent whole-genome duplications.</title>
        <authorList>
            <person name="Schelkunov M."/>
            <person name="Shtratnikova V."/>
            <person name="Makarenko M."/>
            <person name="Klepikova A."/>
            <person name="Omelchenko D."/>
            <person name="Novikova G."/>
            <person name="Obukhova E."/>
            <person name="Bogdanov V."/>
            <person name="Penin A."/>
            <person name="Logacheva M."/>
        </authorList>
    </citation>
    <scope>NUCLEOTIDE SEQUENCE</scope>
    <source>
        <strain evidence="6">Hsosn_3</strain>
        <tissue evidence="6">Leaf</tissue>
    </source>
</reference>
<feature type="domain" description="RRM" evidence="4">
    <location>
        <begin position="146"/>
        <end position="177"/>
    </location>
</feature>
<proteinExistence type="predicted"/>
<dbReference type="EMBL" id="JAUIZM010000006">
    <property type="protein sequence ID" value="KAK1377462.1"/>
    <property type="molecule type" value="Genomic_DNA"/>
</dbReference>
<dbReference type="Pfam" id="PF00076">
    <property type="entry name" value="RRM_1"/>
    <property type="match status" value="1"/>
</dbReference>
<feature type="domain" description="Ribosomal protein eL8/eL30/eS12/Gadd45" evidence="5">
    <location>
        <begin position="104"/>
        <end position="142"/>
    </location>
</feature>
<evidence type="ECO:0000259" key="4">
    <source>
        <dbReference type="Pfam" id="PF00076"/>
    </source>
</evidence>
<dbReference type="InterPro" id="IPR004038">
    <property type="entry name" value="Ribosomal_eL8/eL30/eS12/Gad45"/>
</dbReference>